<reference evidence="3 5" key="1">
    <citation type="journal article" date="2012" name="Nature">
        <title>Algal genomes reveal evolutionary mosaicism and the fate of nucleomorphs.</title>
        <authorList>
            <consortium name="DOE Joint Genome Institute"/>
            <person name="Curtis B.A."/>
            <person name="Tanifuji G."/>
            <person name="Burki F."/>
            <person name="Gruber A."/>
            <person name="Irimia M."/>
            <person name="Maruyama S."/>
            <person name="Arias M.C."/>
            <person name="Ball S.G."/>
            <person name="Gile G.H."/>
            <person name="Hirakawa Y."/>
            <person name="Hopkins J.F."/>
            <person name="Kuo A."/>
            <person name="Rensing S.A."/>
            <person name="Schmutz J."/>
            <person name="Symeonidi A."/>
            <person name="Elias M."/>
            <person name="Eveleigh R.J."/>
            <person name="Herman E.K."/>
            <person name="Klute M.J."/>
            <person name="Nakayama T."/>
            <person name="Obornik M."/>
            <person name="Reyes-Prieto A."/>
            <person name="Armbrust E.V."/>
            <person name="Aves S.J."/>
            <person name="Beiko R.G."/>
            <person name="Coutinho P."/>
            <person name="Dacks J.B."/>
            <person name="Durnford D.G."/>
            <person name="Fast N.M."/>
            <person name="Green B.R."/>
            <person name="Grisdale C.J."/>
            <person name="Hempel F."/>
            <person name="Henrissat B."/>
            <person name="Hoppner M.P."/>
            <person name="Ishida K."/>
            <person name="Kim E."/>
            <person name="Koreny L."/>
            <person name="Kroth P.G."/>
            <person name="Liu Y."/>
            <person name="Malik S.B."/>
            <person name="Maier U.G."/>
            <person name="McRose D."/>
            <person name="Mock T."/>
            <person name="Neilson J.A."/>
            <person name="Onodera N.T."/>
            <person name="Poole A.M."/>
            <person name="Pritham E.J."/>
            <person name="Richards T.A."/>
            <person name="Rocap G."/>
            <person name="Roy S.W."/>
            <person name="Sarai C."/>
            <person name="Schaack S."/>
            <person name="Shirato S."/>
            <person name="Slamovits C.H."/>
            <person name="Spencer D.F."/>
            <person name="Suzuki S."/>
            <person name="Worden A.Z."/>
            <person name="Zauner S."/>
            <person name="Barry K."/>
            <person name="Bell C."/>
            <person name="Bharti A.K."/>
            <person name="Crow J.A."/>
            <person name="Grimwood J."/>
            <person name="Kramer R."/>
            <person name="Lindquist E."/>
            <person name="Lucas S."/>
            <person name="Salamov A."/>
            <person name="McFadden G.I."/>
            <person name="Lane C.E."/>
            <person name="Keeling P.J."/>
            <person name="Gray M.W."/>
            <person name="Grigoriev I.V."/>
            <person name="Archibald J.M."/>
        </authorList>
    </citation>
    <scope>NUCLEOTIDE SEQUENCE</scope>
    <source>
        <strain evidence="3 5">CCMP2712</strain>
    </source>
</reference>
<organism evidence="3">
    <name type="scientific">Guillardia theta (strain CCMP2712)</name>
    <name type="common">Cryptophyte</name>
    <dbReference type="NCBI Taxonomy" id="905079"/>
    <lineage>
        <taxon>Eukaryota</taxon>
        <taxon>Cryptophyceae</taxon>
        <taxon>Pyrenomonadales</taxon>
        <taxon>Geminigeraceae</taxon>
        <taxon>Guillardia</taxon>
    </lineage>
</organism>
<dbReference type="PANTHER" id="PTHR12748">
    <property type="entry name" value="ORIGIN RECOGNITION COMPLEX SUBUNIT 3"/>
    <property type="match status" value="1"/>
</dbReference>
<dbReference type="Proteomes" id="UP000011087">
    <property type="component" value="Unassembled WGS sequence"/>
</dbReference>
<dbReference type="InterPro" id="IPR020795">
    <property type="entry name" value="ORC3"/>
</dbReference>
<dbReference type="GO" id="GO:0006270">
    <property type="term" value="P:DNA replication initiation"/>
    <property type="evidence" value="ECO:0007669"/>
    <property type="project" value="TreeGrafter"/>
</dbReference>
<keyword evidence="5" id="KW-1185">Reference proteome</keyword>
<evidence type="ECO:0000313" key="5">
    <source>
        <dbReference type="Proteomes" id="UP000011087"/>
    </source>
</evidence>
<feature type="region of interest" description="Disordered" evidence="1">
    <location>
        <begin position="450"/>
        <end position="494"/>
    </location>
</feature>
<proteinExistence type="predicted"/>
<dbReference type="RefSeq" id="XP_005823497.1">
    <property type="nucleotide sequence ID" value="XM_005823440.1"/>
</dbReference>
<dbReference type="GO" id="GO:0005664">
    <property type="term" value="C:nuclear origin of replication recognition complex"/>
    <property type="evidence" value="ECO:0007669"/>
    <property type="project" value="InterPro"/>
</dbReference>
<dbReference type="GO" id="GO:0031261">
    <property type="term" value="C:DNA replication preinitiation complex"/>
    <property type="evidence" value="ECO:0007669"/>
    <property type="project" value="TreeGrafter"/>
</dbReference>
<dbReference type="AlphaFoldDB" id="L1IK73"/>
<dbReference type="KEGG" id="gtt:GUITHDRAFT_117299"/>
<feature type="compositionally biased region" description="Acidic residues" evidence="1">
    <location>
        <begin position="485"/>
        <end position="494"/>
    </location>
</feature>
<feature type="domain" description="Origin recognition complex subunit 3 N-terminal" evidence="2">
    <location>
        <begin position="32"/>
        <end position="207"/>
    </location>
</feature>
<accession>L1IK73</accession>
<feature type="compositionally biased region" description="Basic and acidic residues" evidence="1">
    <location>
        <begin position="418"/>
        <end position="429"/>
    </location>
</feature>
<dbReference type="GO" id="GO:0003688">
    <property type="term" value="F:DNA replication origin binding"/>
    <property type="evidence" value="ECO:0007669"/>
    <property type="project" value="TreeGrafter"/>
</dbReference>
<dbReference type="PANTHER" id="PTHR12748:SF0">
    <property type="entry name" value="ORIGIN RECOGNITION COMPLEX SUBUNIT 3"/>
    <property type="match status" value="1"/>
</dbReference>
<gene>
    <name evidence="3" type="ORF">GUITHDRAFT_117299</name>
</gene>
<reference evidence="4" key="3">
    <citation type="submission" date="2016-03" db="UniProtKB">
        <authorList>
            <consortium name="EnsemblProtists"/>
        </authorList>
    </citation>
    <scope>IDENTIFICATION</scope>
</reference>
<feature type="region of interest" description="Disordered" evidence="1">
    <location>
        <begin position="406"/>
        <end position="429"/>
    </location>
</feature>
<feature type="compositionally biased region" description="Basic and acidic residues" evidence="1">
    <location>
        <begin position="450"/>
        <end position="466"/>
    </location>
</feature>
<dbReference type="GeneID" id="17293239"/>
<name>L1IK73_GUITC</name>
<dbReference type="PaxDb" id="55529-EKX36517"/>
<reference evidence="5" key="2">
    <citation type="submission" date="2012-11" db="EMBL/GenBank/DDBJ databases">
        <authorList>
            <person name="Kuo A."/>
            <person name="Curtis B.A."/>
            <person name="Tanifuji G."/>
            <person name="Burki F."/>
            <person name="Gruber A."/>
            <person name="Irimia M."/>
            <person name="Maruyama S."/>
            <person name="Arias M.C."/>
            <person name="Ball S.G."/>
            <person name="Gile G.H."/>
            <person name="Hirakawa Y."/>
            <person name="Hopkins J.F."/>
            <person name="Rensing S.A."/>
            <person name="Schmutz J."/>
            <person name="Symeonidi A."/>
            <person name="Elias M."/>
            <person name="Eveleigh R.J."/>
            <person name="Herman E.K."/>
            <person name="Klute M.J."/>
            <person name="Nakayama T."/>
            <person name="Obornik M."/>
            <person name="Reyes-Prieto A."/>
            <person name="Armbrust E.V."/>
            <person name="Aves S.J."/>
            <person name="Beiko R.G."/>
            <person name="Coutinho P."/>
            <person name="Dacks J.B."/>
            <person name="Durnford D.G."/>
            <person name="Fast N.M."/>
            <person name="Green B.R."/>
            <person name="Grisdale C."/>
            <person name="Hempe F."/>
            <person name="Henrissat B."/>
            <person name="Hoppner M.P."/>
            <person name="Ishida K.-I."/>
            <person name="Kim E."/>
            <person name="Koreny L."/>
            <person name="Kroth P.G."/>
            <person name="Liu Y."/>
            <person name="Malik S.-B."/>
            <person name="Maier U.G."/>
            <person name="McRose D."/>
            <person name="Mock T."/>
            <person name="Neilson J.A."/>
            <person name="Onodera N.T."/>
            <person name="Poole A.M."/>
            <person name="Pritham E.J."/>
            <person name="Richards T.A."/>
            <person name="Rocap G."/>
            <person name="Roy S.W."/>
            <person name="Sarai C."/>
            <person name="Schaack S."/>
            <person name="Shirato S."/>
            <person name="Slamovits C.H."/>
            <person name="Spencer D.F."/>
            <person name="Suzuki S."/>
            <person name="Worden A.Z."/>
            <person name="Zauner S."/>
            <person name="Barry K."/>
            <person name="Bell C."/>
            <person name="Bharti A.K."/>
            <person name="Crow J.A."/>
            <person name="Grimwood J."/>
            <person name="Kramer R."/>
            <person name="Lindquist E."/>
            <person name="Lucas S."/>
            <person name="Salamov A."/>
            <person name="McFadden G.I."/>
            <person name="Lane C.E."/>
            <person name="Keeling P.J."/>
            <person name="Gray M.W."/>
            <person name="Grigoriev I.V."/>
            <person name="Archibald J.M."/>
        </authorList>
    </citation>
    <scope>NUCLEOTIDE SEQUENCE</scope>
    <source>
        <strain evidence="5">CCMP2712</strain>
    </source>
</reference>
<dbReference type="Pfam" id="PF07034">
    <property type="entry name" value="ORC3_N"/>
    <property type="match status" value="1"/>
</dbReference>
<dbReference type="InterPro" id="IPR045667">
    <property type="entry name" value="ORC3_N"/>
</dbReference>
<dbReference type="EMBL" id="JH993072">
    <property type="protein sequence ID" value="EKX36517.1"/>
    <property type="molecule type" value="Genomic_DNA"/>
</dbReference>
<evidence type="ECO:0000259" key="2">
    <source>
        <dbReference type="Pfam" id="PF07034"/>
    </source>
</evidence>
<dbReference type="OrthoDB" id="10265211at2759"/>
<sequence>MKRSSDEGLSGMSQACSVLKRAPATGGRSQKQQDEDPTLAAMKFVTGSIERDCEGVIKACYDDICQRIFSFLANSCKYDSNAIAIPTCLLLSGVNLQDHHGVLHAITHELKEKKNHVAIIHPPEAEDIGKCIDSIVQQFRSSDGERLKPSRSRSLYTMQARTREGECGWGWPDMSSSKSLRRWYEERRSEGAETKLIVNLVDIDCYADQACAAPPAGTEHADEAGGEGEGEDEEADAVQIHHKLMLPTAGKMLTQSEHLFFIGERALTYMLALPSVSSFPSFPSLADKNKKLLICEWICGLRTVKRRMRFVCSCLLAAARCSQNSATKQVLSLHHILQDGARGFSRKEAAGTRGWPQGHSMQVVFSSLQSARGPSLVQLVEQLEEELKSLARDLSSSLAEFGLKEENDKGKRKKKEGKRGEEVEEGKEGEVGLSAASVLLYCEKMMEEVKRVRSGETRSREEEVQKKTSQQTVRRGKHIMTPQQGDDDDGEEEE</sequence>
<dbReference type="EnsemblProtists" id="EKX36517">
    <property type="protein sequence ID" value="EKX36517"/>
    <property type="gene ID" value="GUITHDRAFT_117299"/>
</dbReference>
<dbReference type="HOGENOM" id="CLU_552593_0_0_1"/>
<protein>
    <recommendedName>
        <fullName evidence="2">Origin recognition complex subunit 3 N-terminal domain-containing protein</fullName>
    </recommendedName>
</protein>
<evidence type="ECO:0000313" key="4">
    <source>
        <dbReference type="EnsemblProtists" id="EKX36517"/>
    </source>
</evidence>
<dbReference type="GO" id="GO:0005656">
    <property type="term" value="C:nuclear pre-replicative complex"/>
    <property type="evidence" value="ECO:0007669"/>
    <property type="project" value="TreeGrafter"/>
</dbReference>
<evidence type="ECO:0000313" key="3">
    <source>
        <dbReference type="EMBL" id="EKX36517.1"/>
    </source>
</evidence>
<evidence type="ECO:0000256" key="1">
    <source>
        <dbReference type="SAM" id="MobiDB-lite"/>
    </source>
</evidence>